<accession>A0A6I3SIA9</accession>
<evidence type="ECO:0000313" key="7">
    <source>
        <dbReference type="EMBL" id="MTV48546.1"/>
    </source>
</evidence>
<evidence type="ECO:0000256" key="6">
    <source>
        <dbReference type="ARBA" id="ARBA00023204"/>
    </source>
</evidence>
<evidence type="ECO:0000256" key="1">
    <source>
        <dbReference type="ARBA" id="ARBA00022722"/>
    </source>
</evidence>
<name>A0A6I3SIA9_HELMO</name>
<reference evidence="7 8" key="1">
    <citation type="submission" date="2019-11" db="EMBL/GenBank/DDBJ databases">
        <title>Whole-genome sequence of a the green, strictly anaerobic photosynthetic bacterium Heliobacillus mobilis DSM 6151.</title>
        <authorList>
            <person name="Kyndt J.A."/>
            <person name="Meyer T.E."/>
        </authorList>
    </citation>
    <scope>NUCLEOTIDE SEQUENCE [LARGE SCALE GENOMIC DNA]</scope>
    <source>
        <strain evidence="7 8">DSM 6151</strain>
    </source>
</reference>
<gene>
    <name evidence="7" type="primary">uvsE</name>
    <name evidence="7" type="ORF">GJ688_06065</name>
</gene>
<dbReference type="PANTHER" id="PTHR31290:SF5">
    <property type="entry name" value="UV-DAMAGE ENDONUCLEASE"/>
    <property type="match status" value="1"/>
</dbReference>
<proteinExistence type="predicted"/>
<evidence type="ECO:0000256" key="5">
    <source>
        <dbReference type="ARBA" id="ARBA00022801"/>
    </source>
</evidence>
<dbReference type="Gene3D" id="3.20.20.150">
    <property type="entry name" value="Divalent-metal-dependent TIM barrel enzymes"/>
    <property type="match status" value="1"/>
</dbReference>
<dbReference type="InterPro" id="IPR004601">
    <property type="entry name" value="UvdE"/>
</dbReference>
<evidence type="ECO:0000313" key="8">
    <source>
        <dbReference type="Proteomes" id="UP000430670"/>
    </source>
</evidence>
<keyword evidence="2 7" id="KW-0255">Endonuclease</keyword>
<comment type="caution">
    <text evidence="7">The sequence shown here is derived from an EMBL/GenBank/DDBJ whole genome shotgun (WGS) entry which is preliminary data.</text>
</comment>
<evidence type="ECO:0000256" key="3">
    <source>
        <dbReference type="ARBA" id="ARBA00022763"/>
    </source>
</evidence>
<dbReference type="GO" id="GO:0016787">
    <property type="term" value="F:hydrolase activity"/>
    <property type="evidence" value="ECO:0007669"/>
    <property type="project" value="UniProtKB-KW"/>
</dbReference>
<keyword evidence="6" id="KW-0234">DNA repair</keyword>
<dbReference type="GO" id="GO:0006289">
    <property type="term" value="P:nucleotide-excision repair"/>
    <property type="evidence" value="ECO:0007669"/>
    <property type="project" value="InterPro"/>
</dbReference>
<keyword evidence="5" id="KW-0378">Hydrolase</keyword>
<dbReference type="SUPFAM" id="SSF51658">
    <property type="entry name" value="Xylose isomerase-like"/>
    <property type="match status" value="1"/>
</dbReference>
<dbReference type="Pfam" id="PF03851">
    <property type="entry name" value="UvdE"/>
    <property type="match status" value="1"/>
</dbReference>
<dbReference type="InterPro" id="IPR036237">
    <property type="entry name" value="Xyl_isomerase-like_sf"/>
</dbReference>
<evidence type="ECO:0000256" key="2">
    <source>
        <dbReference type="ARBA" id="ARBA00022759"/>
    </source>
</evidence>
<keyword evidence="3" id="KW-0227">DNA damage</keyword>
<keyword evidence="4" id="KW-0228">DNA excision</keyword>
<keyword evidence="1" id="KW-0540">Nuclease</keyword>
<dbReference type="GO" id="GO:0009411">
    <property type="term" value="P:response to UV"/>
    <property type="evidence" value="ECO:0007669"/>
    <property type="project" value="InterPro"/>
</dbReference>
<protein>
    <submittedName>
        <fullName evidence="7">UV DNA damage repair endonuclease UvsE</fullName>
    </submittedName>
</protein>
<dbReference type="NCBIfam" id="TIGR00629">
    <property type="entry name" value="uvde"/>
    <property type="match status" value="1"/>
</dbReference>
<dbReference type="RefSeq" id="WP_155475657.1">
    <property type="nucleotide sequence ID" value="NZ_WNKU01000005.1"/>
</dbReference>
<sequence length="310" mass="34763">MLNNTRIGYACVNLTLPVKQRKLTKTKYLSLLQSDEKEAFAAAKAVSLGNIRGYQRLLPWHEEMGIGLLRISSDTIPLAGCIDLPWSTEWHQDLAILRELQELRRLSQKHQIRLSVHPGQYTVLNSPNETVVMAALAELEYHGLLCELSGITDIILHIGGVYGDKRSAKERFVQNFSRLSPLAQKLLRIENDDKTFHAQDAFDVANSLGIPVVFDLHHHRCHNLAGTSEWKENGMTEAFQTALGTWGDKRPKIHVSTGRTGETDRNHADYLSLIDFQTALELSQGTACDIMVESKAKDLAVLQLLKQLCS</sequence>
<organism evidence="7 8">
    <name type="scientific">Heliobacterium mobile</name>
    <name type="common">Heliobacillus mobilis</name>
    <dbReference type="NCBI Taxonomy" id="28064"/>
    <lineage>
        <taxon>Bacteria</taxon>
        <taxon>Bacillati</taxon>
        <taxon>Bacillota</taxon>
        <taxon>Clostridia</taxon>
        <taxon>Eubacteriales</taxon>
        <taxon>Heliobacteriaceae</taxon>
        <taxon>Heliobacterium</taxon>
    </lineage>
</organism>
<dbReference type="OrthoDB" id="9782576at2"/>
<dbReference type="EMBL" id="WNKU01000005">
    <property type="protein sequence ID" value="MTV48546.1"/>
    <property type="molecule type" value="Genomic_DNA"/>
</dbReference>
<evidence type="ECO:0000256" key="4">
    <source>
        <dbReference type="ARBA" id="ARBA00022769"/>
    </source>
</evidence>
<dbReference type="GO" id="GO:0004519">
    <property type="term" value="F:endonuclease activity"/>
    <property type="evidence" value="ECO:0007669"/>
    <property type="project" value="UniProtKB-KW"/>
</dbReference>
<dbReference type="AlphaFoldDB" id="A0A6I3SIA9"/>
<dbReference type="PANTHER" id="PTHR31290">
    <property type="entry name" value="UV-DAMAGE ENDONUCLEASE"/>
    <property type="match status" value="1"/>
</dbReference>
<keyword evidence="8" id="KW-1185">Reference proteome</keyword>
<dbReference type="Proteomes" id="UP000430670">
    <property type="component" value="Unassembled WGS sequence"/>
</dbReference>